<reference evidence="1" key="1">
    <citation type="submission" date="2023-05" db="EMBL/GenBank/DDBJ databases">
        <authorList>
            <person name="Stuckert A."/>
        </authorList>
    </citation>
    <scope>NUCLEOTIDE SEQUENCE</scope>
</reference>
<proteinExistence type="predicted"/>
<name>A0ABN9GTF0_9NEOB</name>
<comment type="caution">
    <text evidence="1">The sequence shown here is derived from an EMBL/GenBank/DDBJ whole genome shotgun (WGS) entry which is preliminary data.</text>
</comment>
<dbReference type="EMBL" id="CATNWA010019350">
    <property type="protein sequence ID" value="CAI9612733.1"/>
    <property type="molecule type" value="Genomic_DNA"/>
</dbReference>
<organism evidence="1 2">
    <name type="scientific">Staurois parvus</name>
    <dbReference type="NCBI Taxonomy" id="386267"/>
    <lineage>
        <taxon>Eukaryota</taxon>
        <taxon>Metazoa</taxon>
        <taxon>Chordata</taxon>
        <taxon>Craniata</taxon>
        <taxon>Vertebrata</taxon>
        <taxon>Euteleostomi</taxon>
        <taxon>Amphibia</taxon>
        <taxon>Batrachia</taxon>
        <taxon>Anura</taxon>
        <taxon>Neobatrachia</taxon>
        <taxon>Ranoidea</taxon>
        <taxon>Ranidae</taxon>
        <taxon>Staurois</taxon>
    </lineage>
</organism>
<gene>
    <name evidence="1" type="ORF">SPARVUS_LOCUS14755385</name>
</gene>
<evidence type="ECO:0000313" key="2">
    <source>
        <dbReference type="Proteomes" id="UP001162483"/>
    </source>
</evidence>
<sequence length="70" mass="7675">MFPCHKLLFCSRCSPGNRLGLDKTIRCLNPLLDLPLLNPARDLIILCLPSSTVCSVVIDPACLTTLRVPI</sequence>
<keyword evidence="2" id="KW-1185">Reference proteome</keyword>
<evidence type="ECO:0000313" key="1">
    <source>
        <dbReference type="EMBL" id="CAI9612733.1"/>
    </source>
</evidence>
<accession>A0ABN9GTF0</accession>
<protein>
    <submittedName>
        <fullName evidence="1">Uncharacterized protein</fullName>
    </submittedName>
</protein>
<dbReference type="Proteomes" id="UP001162483">
    <property type="component" value="Unassembled WGS sequence"/>
</dbReference>